<sequence length="93" mass="10431">MQGYWIKFTDGSRGYCEGQSAFDAVQIAEHLTGKAVDAGPNKYKPELETLPYPAQPIIWQFKHPVTGEMPPFCYAPNQCCGRTSCPQRRSCTE</sequence>
<organism evidence="1">
    <name type="scientific">Castellaniella ginsengisoli</name>
    <dbReference type="NCBI Taxonomy" id="546114"/>
    <lineage>
        <taxon>Bacteria</taxon>
        <taxon>Pseudomonadati</taxon>
        <taxon>Pseudomonadota</taxon>
        <taxon>Betaproteobacteria</taxon>
        <taxon>Burkholderiales</taxon>
        <taxon>Alcaligenaceae</taxon>
        <taxon>Castellaniella</taxon>
    </lineage>
</organism>
<evidence type="ECO:0000313" key="1">
    <source>
        <dbReference type="EMBL" id="XDJ58163.1"/>
    </source>
</evidence>
<evidence type="ECO:0000313" key="2">
    <source>
        <dbReference type="EMBL" id="XDJ75981.1"/>
    </source>
</evidence>
<dbReference type="EMBL" id="CP158265">
    <property type="protein sequence ID" value="XDJ75981.1"/>
    <property type="molecule type" value="Genomic_DNA"/>
</dbReference>
<gene>
    <name evidence="1" type="ORF">ABRY90_13015</name>
    <name evidence="2" type="ORF">ABRZ10_07170</name>
</gene>
<accession>A0AB39DX12</accession>
<dbReference type="RefSeq" id="WP_368648000.1">
    <property type="nucleotide sequence ID" value="NZ_CP158258.1"/>
</dbReference>
<dbReference type="AlphaFoldDB" id="A0AB39DX12"/>
<reference evidence="1" key="1">
    <citation type="submission" date="2024-05" db="EMBL/GenBank/DDBJ databases">
        <authorList>
            <person name="Luo Y.-C."/>
            <person name="Nicholds J."/>
            <person name="Mortimer T."/>
            <person name="Maboni G."/>
        </authorList>
    </citation>
    <scope>NUCLEOTIDE SEQUENCE</scope>
    <source>
        <strain evidence="2">143769</strain>
        <strain evidence="1">148131</strain>
    </source>
</reference>
<protein>
    <submittedName>
        <fullName evidence="1">Uncharacterized protein</fullName>
    </submittedName>
</protein>
<proteinExistence type="predicted"/>
<name>A0AB39DX12_9BURK</name>
<dbReference type="EMBL" id="CP158258">
    <property type="protein sequence ID" value="XDJ58163.1"/>
    <property type="molecule type" value="Genomic_DNA"/>
</dbReference>